<keyword evidence="1" id="KW-1133">Transmembrane helix</keyword>
<evidence type="ECO:0000256" key="1">
    <source>
        <dbReference type="SAM" id="Phobius"/>
    </source>
</evidence>
<reference evidence="2 3" key="1">
    <citation type="journal article" date="2015" name="Genome Announc.">
        <title>Complete Genome of Geobacter pickeringii G13T, a Metal-Reducing Isolate from Sedimentary Kaolin Deposits.</title>
        <authorList>
            <person name="Badalamenti J.P."/>
            <person name="Bond D.R."/>
        </authorList>
    </citation>
    <scope>NUCLEOTIDE SEQUENCE [LARGE SCALE GENOMIC DNA]</scope>
    <source>
        <strain evidence="2 3">G13</strain>
    </source>
</reference>
<dbReference type="InterPro" id="IPR007165">
    <property type="entry name" value="Phage_holin_4_2"/>
</dbReference>
<feature type="transmembrane region" description="Helical" evidence="1">
    <location>
        <begin position="63"/>
        <end position="82"/>
    </location>
</feature>
<feature type="transmembrane region" description="Helical" evidence="1">
    <location>
        <begin position="88"/>
        <end position="111"/>
    </location>
</feature>
<dbReference type="Proteomes" id="UP000057609">
    <property type="component" value="Chromosome"/>
</dbReference>
<name>A0A0B5BJS8_9BACT</name>
<dbReference type="AlphaFoldDB" id="A0A0B5BJS8"/>
<dbReference type="PANTHER" id="PTHR37309:SF1">
    <property type="entry name" value="SLR0284 PROTEIN"/>
    <property type="match status" value="1"/>
</dbReference>
<dbReference type="PANTHER" id="PTHR37309">
    <property type="entry name" value="SLR0284 PROTEIN"/>
    <property type="match status" value="1"/>
</dbReference>
<dbReference type="KEGG" id="gpi:GPICK_16440"/>
<sequence>MTGLLMKWLINAAALFAAVRLVPGIQVRGTATLFAAALAVGLLNTFLRPIISLLALPVTLLTLGLFTLVVNGFIFALAAWFVPGFAVAGFGSAVGGALVFSLVSFLLNLLIRPGR</sequence>
<organism evidence="2 3">
    <name type="scientific">Geobacter pickeringii</name>
    <dbReference type="NCBI Taxonomy" id="345632"/>
    <lineage>
        <taxon>Bacteria</taxon>
        <taxon>Pseudomonadati</taxon>
        <taxon>Thermodesulfobacteriota</taxon>
        <taxon>Desulfuromonadia</taxon>
        <taxon>Geobacterales</taxon>
        <taxon>Geobacteraceae</taxon>
        <taxon>Geobacter</taxon>
    </lineage>
</organism>
<accession>A0A0B5BJS8</accession>
<proteinExistence type="predicted"/>
<dbReference type="HOGENOM" id="CLU_120441_2_4_7"/>
<dbReference type="OrthoDB" id="9797048at2"/>
<evidence type="ECO:0000313" key="3">
    <source>
        <dbReference type="Proteomes" id="UP000057609"/>
    </source>
</evidence>
<dbReference type="STRING" id="345632.GPICK_16440"/>
<dbReference type="Pfam" id="PF04020">
    <property type="entry name" value="Phage_holin_4_2"/>
    <property type="match status" value="1"/>
</dbReference>
<protein>
    <submittedName>
        <fullName evidence="2">Membrane protein</fullName>
    </submittedName>
</protein>
<evidence type="ECO:0000313" key="2">
    <source>
        <dbReference type="EMBL" id="AJE04750.1"/>
    </source>
</evidence>
<keyword evidence="3" id="KW-1185">Reference proteome</keyword>
<gene>
    <name evidence="2" type="ORF">GPICK_16440</name>
</gene>
<keyword evidence="1" id="KW-0812">Transmembrane</keyword>
<dbReference type="EMBL" id="CP009788">
    <property type="protein sequence ID" value="AJE04750.1"/>
    <property type="molecule type" value="Genomic_DNA"/>
</dbReference>
<feature type="transmembrane region" description="Helical" evidence="1">
    <location>
        <begin position="34"/>
        <end position="56"/>
    </location>
</feature>
<keyword evidence="1" id="KW-0472">Membrane</keyword>